<dbReference type="GO" id="GO:0003700">
    <property type="term" value="F:DNA-binding transcription factor activity"/>
    <property type="evidence" value="ECO:0007669"/>
    <property type="project" value="TreeGrafter"/>
</dbReference>
<dbReference type="Pfam" id="PF17932">
    <property type="entry name" value="TetR_C_24"/>
    <property type="match status" value="1"/>
</dbReference>
<evidence type="ECO:0000256" key="3">
    <source>
        <dbReference type="ARBA" id="ARBA00023125"/>
    </source>
</evidence>
<dbReference type="Gene3D" id="1.10.10.60">
    <property type="entry name" value="Homeodomain-like"/>
    <property type="match status" value="1"/>
</dbReference>
<evidence type="ECO:0000256" key="2">
    <source>
        <dbReference type="ARBA" id="ARBA00023015"/>
    </source>
</evidence>
<dbReference type="AlphaFoldDB" id="A0A919R7E2"/>
<keyword evidence="1" id="KW-0678">Repressor</keyword>
<feature type="DNA-binding region" description="H-T-H motif" evidence="5">
    <location>
        <begin position="27"/>
        <end position="46"/>
    </location>
</feature>
<dbReference type="Gene3D" id="1.10.357.10">
    <property type="entry name" value="Tetracycline Repressor, domain 2"/>
    <property type="match status" value="1"/>
</dbReference>
<evidence type="ECO:0000313" key="7">
    <source>
        <dbReference type="EMBL" id="GII81051.1"/>
    </source>
</evidence>
<proteinExistence type="predicted"/>
<dbReference type="PROSITE" id="PS50977">
    <property type="entry name" value="HTH_TETR_2"/>
    <property type="match status" value="1"/>
</dbReference>
<dbReference type="GO" id="GO:0045892">
    <property type="term" value="P:negative regulation of DNA-templated transcription"/>
    <property type="evidence" value="ECO:0007669"/>
    <property type="project" value="UniProtKB-ARBA"/>
</dbReference>
<dbReference type="SUPFAM" id="SSF48498">
    <property type="entry name" value="Tetracyclin repressor-like, C-terminal domain"/>
    <property type="match status" value="1"/>
</dbReference>
<dbReference type="RefSeq" id="WP_203992720.1">
    <property type="nucleotide sequence ID" value="NZ_BOOU01000087.1"/>
</dbReference>
<dbReference type="GO" id="GO:0000976">
    <property type="term" value="F:transcription cis-regulatory region binding"/>
    <property type="evidence" value="ECO:0007669"/>
    <property type="project" value="TreeGrafter"/>
</dbReference>
<dbReference type="PANTHER" id="PTHR30055:SF175">
    <property type="entry name" value="HTH-TYPE TRANSCRIPTIONAL REPRESSOR KSTR2"/>
    <property type="match status" value="1"/>
</dbReference>
<evidence type="ECO:0000259" key="6">
    <source>
        <dbReference type="PROSITE" id="PS50977"/>
    </source>
</evidence>
<evidence type="ECO:0000256" key="5">
    <source>
        <dbReference type="PROSITE-ProRule" id="PRU00335"/>
    </source>
</evidence>
<keyword evidence="4" id="KW-0804">Transcription</keyword>
<feature type="domain" description="HTH tetR-type" evidence="6">
    <location>
        <begin position="4"/>
        <end position="64"/>
    </location>
</feature>
<accession>A0A919R7E2</accession>
<dbReference type="Proteomes" id="UP000655287">
    <property type="component" value="Unassembled WGS sequence"/>
</dbReference>
<evidence type="ECO:0000313" key="8">
    <source>
        <dbReference type="Proteomes" id="UP000655287"/>
    </source>
</evidence>
<gene>
    <name evidence="7" type="primary">atuR</name>
    <name evidence="7" type="ORF">Sru01_60330</name>
</gene>
<keyword evidence="8" id="KW-1185">Reference proteome</keyword>
<reference evidence="7" key="1">
    <citation type="submission" date="2021-01" db="EMBL/GenBank/DDBJ databases">
        <title>Whole genome shotgun sequence of Sphaerisporangium rufum NBRC 109079.</title>
        <authorList>
            <person name="Komaki H."/>
            <person name="Tamura T."/>
        </authorList>
    </citation>
    <scope>NUCLEOTIDE SEQUENCE</scope>
    <source>
        <strain evidence="7">NBRC 109079</strain>
    </source>
</reference>
<dbReference type="FunFam" id="1.10.10.60:FF:000141">
    <property type="entry name" value="TetR family transcriptional regulator"/>
    <property type="match status" value="1"/>
</dbReference>
<sequence length="194" mass="21659">MPRSTRVQEIVAAATKLFNERGFQGTSVRAIAEAAGMQSGGLYSHFSSKEALLHHIVVETHKVQRTALEKAAMGDLEPEAKFRAAFLAHVASNFEVGPASAPRLFLTEWQHLTGPELDDVLRYRREYEELWDRIIGEAIEAGVFRAGTDLHIARLVVLSVANWSVMWFKPEGRQSIDEVFGRVADEMLNGLLAR</sequence>
<comment type="caution">
    <text evidence="7">The sequence shown here is derived from an EMBL/GenBank/DDBJ whole genome shotgun (WGS) entry which is preliminary data.</text>
</comment>
<evidence type="ECO:0000256" key="1">
    <source>
        <dbReference type="ARBA" id="ARBA00022491"/>
    </source>
</evidence>
<dbReference type="EMBL" id="BOOU01000087">
    <property type="protein sequence ID" value="GII81051.1"/>
    <property type="molecule type" value="Genomic_DNA"/>
</dbReference>
<dbReference type="InterPro" id="IPR036271">
    <property type="entry name" value="Tet_transcr_reg_TetR-rel_C_sf"/>
</dbReference>
<keyword evidence="3 5" id="KW-0238">DNA-binding</keyword>
<dbReference type="InterPro" id="IPR050109">
    <property type="entry name" value="HTH-type_TetR-like_transc_reg"/>
</dbReference>
<dbReference type="PRINTS" id="PR00455">
    <property type="entry name" value="HTHTETR"/>
</dbReference>
<evidence type="ECO:0000256" key="4">
    <source>
        <dbReference type="ARBA" id="ARBA00023163"/>
    </source>
</evidence>
<dbReference type="InterPro" id="IPR041490">
    <property type="entry name" value="KstR2_TetR_C"/>
</dbReference>
<dbReference type="PANTHER" id="PTHR30055">
    <property type="entry name" value="HTH-TYPE TRANSCRIPTIONAL REGULATOR RUTR"/>
    <property type="match status" value="1"/>
</dbReference>
<dbReference type="InterPro" id="IPR001647">
    <property type="entry name" value="HTH_TetR"/>
</dbReference>
<protein>
    <submittedName>
        <fullName evidence="7">Atu genes repressor</fullName>
    </submittedName>
</protein>
<organism evidence="7 8">
    <name type="scientific">Sphaerisporangium rufum</name>
    <dbReference type="NCBI Taxonomy" id="1381558"/>
    <lineage>
        <taxon>Bacteria</taxon>
        <taxon>Bacillati</taxon>
        <taxon>Actinomycetota</taxon>
        <taxon>Actinomycetes</taxon>
        <taxon>Streptosporangiales</taxon>
        <taxon>Streptosporangiaceae</taxon>
        <taxon>Sphaerisporangium</taxon>
    </lineage>
</organism>
<keyword evidence="2" id="KW-0805">Transcription regulation</keyword>
<dbReference type="SUPFAM" id="SSF46689">
    <property type="entry name" value="Homeodomain-like"/>
    <property type="match status" value="1"/>
</dbReference>
<dbReference type="Pfam" id="PF00440">
    <property type="entry name" value="TetR_N"/>
    <property type="match status" value="1"/>
</dbReference>
<dbReference type="InterPro" id="IPR009057">
    <property type="entry name" value="Homeodomain-like_sf"/>
</dbReference>
<name>A0A919R7E2_9ACTN</name>